<name>Q6L6Z6_9CREN</name>
<dbReference type="EMBL" id="AB178789">
    <property type="protein sequence ID" value="BAD18904.1"/>
    <property type="molecule type" value="Genomic_DNA"/>
</dbReference>
<dbReference type="PROSITE" id="PS50819">
    <property type="entry name" value="INTEIN_ENDONUCLEASE"/>
    <property type="match status" value="1"/>
</dbReference>
<keyword evidence="3" id="KW-0378">Hydrolase</keyword>
<dbReference type="InterPro" id="IPR027434">
    <property type="entry name" value="Homing_endonucl"/>
</dbReference>
<dbReference type="InterPro" id="IPR004860">
    <property type="entry name" value="LAGLIDADG_dom"/>
</dbReference>
<proteinExistence type="predicted"/>
<organism evidence="3">
    <name type="scientific">Thermoproteus sp. IC-061</name>
    <dbReference type="NCBI Taxonomy" id="70773"/>
    <lineage>
        <taxon>Archaea</taxon>
        <taxon>Thermoproteota</taxon>
        <taxon>Thermoprotei</taxon>
        <taxon>Thermoproteales</taxon>
        <taxon>Thermoproteaceae</taxon>
        <taxon>Thermoproteus</taxon>
    </lineage>
</organism>
<dbReference type="AlphaFoldDB" id="Q6L6Z6"/>
<dbReference type="Pfam" id="PF14527">
    <property type="entry name" value="LAGLIDADG_WhiA"/>
    <property type="match status" value="1"/>
</dbReference>
<evidence type="ECO:0000256" key="1">
    <source>
        <dbReference type="SAM" id="MobiDB-lite"/>
    </source>
</evidence>
<dbReference type="GO" id="GO:0004519">
    <property type="term" value="F:endonuclease activity"/>
    <property type="evidence" value="ECO:0007669"/>
    <property type="project" value="UniProtKB-KW"/>
</dbReference>
<dbReference type="Gene3D" id="3.10.28.10">
    <property type="entry name" value="Homing endonucleases"/>
    <property type="match status" value="1"/>
</dbReference>
<keyword evidence="3" id="KW-0540">Nuclease</keyword>
<keyword evidence="3" id="KW-0255">Endonuclease</keyword>
<dbReference type="InterPro" id="IPR039518">
    <property type="entry name" value="WhiA_LAGLIDADG_dom"/>
</dbReference>
<evidence type="ECO:0000259" key="2">
    <source>
        <dbReference type="PROSITE" id="PS50819"/>
    </source>
</evidence>
<accession>Q6L6Z6</accession>
<dbReference type="InterPro" id="IPR004042">
    <property type="entry name" value="Intein_endonuc_central"/>
</dbReference>
<feature type="region of interest" description="Disordered" evidence="1">
    <location>
        <begin position="201"/>
        <end position="220"/>
    </location>
</feature>
<feature type="domain" description="DOD-type homing endonuclease" evidence="2">
    <location>
        <begin position="15"/>
        <end position="142"/>
    </location>
</feature>
<reference evidence="3" key="1">
    <citation type="submission" date="2004-05" db="EMBL/GenBank/DDBJ databases">
        <title>23S rRNA genes of Hyperthermophilic archaeron Thermoproteales.</title>
        <authorList>
            <person name="Nakayama H."/>
            <person name="Katayama M."/>
            <person name="Morinaga Y."/>
            <person name="Nomura N."/>
        </authorList>
    </citation>
    <scope>NUCLEOTIDE SEQUENCE</scope>
    <source>
        <strain evidence="3">IC-061</strain>
    </source>
</reference>
<evidence type="ECO:0000313" key="3">
    <source>
        <dbReference type="EMBL" id="BAD18904.1"/>
    </source>
</evidence>
<dbReference type="Pfam" id="PF14528">
    <property type="entry name" value="LAGLIDADG_3"/>
    <property type="match status" value="1"/>
</dbReference>
<dbReference type="SUPFAM" id="SSF55608">
    <property type="entry name" value="Homing endonucleases"/>
    <property type="match status" value="2"/>
</dbReference>
<protein>
    <submittedName>
        <fullName evidence="3">rRNA intron-encoded endonuclease</fullName>
    </submittedName>
</protein>
<sequence>MTEIRMTCEEFADYLVGVVAGDGDLYHDARRGYRVRIADASIHYLNMLNDYLRRCLKAEGRIYKHKKYKAHYLVIWRKEVYDLITRRIQDLLERPTPAFVAGLIDAEGGIGKTRHGLYRLYFTNIDKKIVDIVARMLESYGIKYYLVAEGRKYRVYVHGIDRIREVLDKPPVIHPKIRDKFLSFFTKINFLYRPSLRGEGDSPVGETARGGVPGSRSTSPWFWRGKLAATGRQG</sequence>